<reference evidence="1" key="1">
    <citation type="journal article" date="2021" name="Proc. Natl. Acad. Sci. U.S.A.">
        <title>A Catalog of Tens of Thousands of Viruses from Human Metagenomes Reveals Hidden Associations with Chronic Diseases.</title>
        <authorList>
            <person name="Tisza M.J."/>
            <person name="Buck C.B."/>
        </authorList>
    </citation>
    <scope>NUCLEOTIDE SEQUENCE</scope>
    <source>
        <strain evidence="1">Cthu813</strain>
    </source>
</reference>
<organism evidence="1">
    <name type="scientific">Siphoviridae sp. cthu813</name>
    <dbReference type="NCBI Taxonomy" id="2825618"/>
    <lineage>
        <taxon>Viruses</taxon>
        <taxon>Duplodnaviria</taxon>
        <taxon>Heunggongvirae</taxon>
        <taxon>Uroviricota</taxon>
        <taxon>Caudoviricetes</taxon>
    </lineage>
</organism>
<sequence length="181" mass="21382">MNPIEYEYREWLVSLAFGLCEGFGDYKELFEYLYSREFVWIIDRDRNRAADGVCLRDTFADIYQYQNIRSYLTAPCNMLELMISVADRSEKQFMSDAELGDRTGMWLYEMLNSLGIADLTDGYFDETVARRAIDVLLARSYCRNGRGGLFTVRNRNVDMRKAEIWHQMNWFLDEVNESMDV</sequence>
<evidence type="ECO:0000313" key="1">
    <source>
        <dbReference type="EMBL" id="DAG06403.1"/>
    </source>
</evidence>
<accession>A0A8S5VIH5</accession>
<dbReference type="EMBL" id="BK016270">
    <property type="protein sequence ID" value="DAG06403.1"/>
    <property type="molecule type" value="Genomic_DNA"/>
</dbReference>
<proteinExistence type="predicted"/>
<protein>
    <submittedName>
        <fullName evidence="1">Uncharacterized protein</fullName>
    </submittedName>
</protein>
<name>A0A8S5VIH5_9CAUD</name>